<dbReference type="InterPro" id="IPR036388">
    <property type="entry name" value="WH-like_DNA-bd_sf"/>
</dbReference>
<accession>A0A1M5ZFP6</accession>
<keyword evidence="5" id="KW-1185">Reference proteome</keyword>
<dbReference type="Gene3D" id="3.30.420.40">
    <property type="match status" value="2"/>
</dbReference>
<protein>
    <submittedName>
        <fullName evidence="4">Sugar kinase of the NBD/HSP70 family, may contain an N-terminal HTH domain</fullName>
    </submittedName>
</protein>
<keyword evidence="3" id="KW-0859">Xylose metabolism</keyword>
<keyword evidence="4" id="KW-0808">Transferase</keyword>
<dbReference type="GO" id="GO:0042732">
    <property type="term" value="P:D-xylose metabolic process"/>
    <property type="evidence" value="ECO:0007669"/>
    <property type="project" value="UniProtKB-KW"/>
</dbReference>
<comment type="function">
    <text evidence="1">Transcriptional repressor of xylose-utilizing enzymes.</text>
</comment>
<evidence type="ECO:0000313" key="5">
    <source>
        <dbReference type="Proteomes" id="UP000183995"/>
    </source>
</evidence>
<dbReference type="PANTHER" id="PTHR18964">
    <property type="entry name" value="ROK (REPRESSOR, ORF, KINASE) FAMILY"/>
    <property type="match status" value="1"/>
</dbReference>
<name>A0A1M5ZFP6_9FIRM</name>
<dbReference type="STRING" id="1123282.SAMN02745823_03658"/>
<evidence type="ECO:0000256" key="1">
    <source>
        <dbReference type="ARBA" id="ARBA00002486"/>
    </source>
</evidence>
<dbReference type="AlphaFoldDB" id="A0A1M5ZFP6"/>
<dbReference type="PROSITE" id="PS01125">
    <property type="entry name" value="ROK"/>
    <property type="match status" value="1"/>
</dbReference>
<comment type="similarity">
    <text evidence="2">Belongs to the ROK (NagC/XylR) family.</text>
</comment>
<proteinExistence type="inferred from homology"/>
<dbReference type="Pfam" id="PF00480">
    <property type="entry name" value="ROK"/>
    <property type="match status" value="1"/>
</dbReference>
<evidence type="ECO:0000313" key="4">
    <source>
        <dbReference type="EMBL" id="SHI22984.1"/>
    </source>
</evidence>
<dbReference type="OrthoDB" id="9796533at2"/>
<dbReference type="SUPFAM" id="SSF46785">
    <property type="entry name" value="Winged helix' DNA-binding domain"/>
    <property type="match status" value="1"/>
</dbReference>
<dbReference type="InterPro" id="IPR049874">
    <property type="entry name" value="ROK_cs"/>
</dbReference>
<gene>
    <name evidence="4" type="ORF">SAMN02745823_03658</name>
</gene>
<evidence type="ECO:0000256" key="2">
    <source>
        <dbReference type="ARBA" id="ARBA00006479"/>
    </source>
</evidence>
<dbReference type="Gene3D" id="1.10.10.10">
    <property type="entry name" value="Winged helix-like DNA-binding domain superfamily/Winged helix DNA-binding domain"/>
    <property type="match status" value="1"/>
</dbReference>
<reference evidence="4 5" key="1">
    <citation type="submission" date="2016-11" db="EMBL/GenBank/DDBJ databases">
        <authorList>
            <person name="Jaros S."/>
            <person name="Januszkiewicz K."/>
            <person name="Wedrychowicz H."/>
        </authorList>
    </citation>
    <scope>NUCLEOTIDE SEQUENCE [LARGE SCALE GENOMIC DNA]</scope>
    <source>
        <strain evidence="4 5">DSM 10068</strain>
    </source>
</reference>
<dbReference type="EMBL" id="FQXV01000019">
    <property type="protein sequence ID" value="SHI22984.1"/>
    <property type="molecule type" value="Genomic_DNA"/>
</dbReference>
<keyword evidence="4" id="KW-0418">Kinase</keyword>
<evidence type="ECO:0000256" key="3">
    <source>
        <dbReference type="ARBA" id="ARBA00022629"/>
    </source>
</evidence>
<organism evidence="4 5">
    <name type="scientific">Sporobacter termitidis DSM 10068</name>
    <dbReference type="NCBI Taxonomy" id="1123282"/>
    <lineage>
        <taxon>Bacteria</taxon>
        <taxon>Bacillati</taxon>
        <taxon>Bacillota</taxon>
        <taxon>Clostridia</taxon>
        <taxon>Eubacteriales</taxon>
        <taxon>Oscillospiraceae</taxon>
        <taxon>Sporobacter</taxon>
    </lineage>
</organism>
<dbReference type="Proteomes" id="UP000183995">
    <property type="component" value="Unassembled WGS sequence"/>
</dbReference>
<dbReference type="InterPro" id="IPR043129">
    <property type="entry name" value="ATPase_NBD"/>
</dbReference>
<dbReference type="InterPro" id="IPR000600">
    <property type="entry name" value="ROK"/>
</dbReference>
<sequence>MTKLAETITERRRQTRNSIYQYMFFSDTPHSKQEIASDLSLSMPTVHQNLTELIEAGLVRRDGTQQSTGGRRAMRLTIAENAHFAIGISVTETGLRFLAANLRMQEIAYKRTQGLPINEIDDLGRLLADELEKFLDEFGLNRNKLLGVGIAIPAVINVERNEIALAPTLHLKDISLDKITKYLPYSYYISNDATSGGYAEWFTQTAQSCMAYLFLEIGVGGAVLLNGAPYEGQNRRSGEFGHMCVEPNGLPCKCGKRGCLEAYCSTARISDNLGITLEDFFEGLELQNPVYGALWQDVLQHLAIGINNIRMALDCDVVLGGYLTQFIEPYLPEIRRLAAALNTFENKADYIRLCRYPMRASMLGVALHFIREFMENI</sequence>
<dbReference type="RefSeq" id="WP_073082667.1">
    <property type="nucleotide sequence ID" value="NZ_FQXV01000019.1"/>
</dbReference>
<dbReference type="PANTHER" id="PTHR18964:SF149">
    <property type="entry name" value="BIFUNCTIONAL UDP-N-ACETYLGLUCOSAMINE 2-EPIMERASE_N-ACETYLMANNOSAMINE KINASE"/>
    <property type="match status" value="1"/>
</dbReference>
<dbReference type="InterPro" id="IPR036390">
    <property type="entry name" value="WH_DNA-bd_sf"/>
</dbReference>
<keyword evidence="3" id="KW-0119">Carbohydrate metabolism</keyword>
<dbReference type="SUPFAM" id="SSF53067">
    <property type="entry name" value="Actin-like ATPase domain"/>
    <property type="match status" value="1"/>
</dbReference>
<dbReference type="GO" id="GO:0016301">
    <property type="term" value="F:kinase activity"/>
    <property type="evidence" value="ECO:0007669"/>
    <property type="project" value="UniProtKB-KW"/>
</dbReference>